<evidence type="ECO:0000313" key="1">
    <source>
        <dbReference type="EMBL" id="KAI3784001.1"/>
    </source>
</evidence>
<accession>A0ACB9GLX6</accession>
<reference evidence="1 2" key="2">
    <citation type="journal article" date="2022" name="Mol. Ecol. Resour.">
        <title>The genomes of chicory, endive, great burdock and yacon provide insights into Asteraceae paleo-polyploidization history and plant inulin production.</title>
        <authorList>
            <person name="Fan W."/>
            <person name="Wang S."/>
            <person name="Wang H."/>
            <person name="Wang A."/>
            <person name="Jiang F."/>
            <person name="Liu H."/>
            <person name="Zhao H."/>
            <person name="Xu D."/>
            <person name="Zhang Y."/>
        </authorList>
    </citation>
    <scope>NUCLEOTIDE SEQUENCE [LARGE SCALE GENOMIC DNA]</scope>
    <source>
        <strain evidence="2">cv. Yunnan</strain>
        <tissue evidence="1">Leaves</tissue>
    </source>
</reference>
<gene>
    <name evidence="1" type="ORF">L1987_43092</name>
</gene>
<dbReference type="Proteomes" id="UP001056120">
    <property type="component" value="Linkage Group LG14"/>
</dbReference>
<evidence type="ECO:0000313" key="2">
    <source>
        <dbReference type="Proteomes" id="UP001056120"/>
    </source>
</evidence>
<reference evidence="2" key="1">
    <citation type="journal article" date="2022" name="Mol. Ecol. Resour.">
        <title>The genomes of chicory, endive, great burdock and yacon provide insights into Asteraceae palaeo-polyploidization history and plant inulin production.</title>
        <authorList>
            <person name="Fan W."/>
            <person name="Wang S."/>
            <person name="Wang H."/>
            <person name="Wang A."/>
            <person name="Jiang F."/>
            <person name="Liu H."/>
            <person name="Zhao H."/>
            <person name="Xu D."/>
            <person name="Zhang Y."/>
        </authorList>
    </citation>
    <scope>NUCLEOTIDE SEQUENCE [LARGE SCALE GENOMIC DNA]</scope>
    <source>
        <strain evidence="2">cv. Yunnan</strain>
    </source>
</reference>
<keyword evidence="2" id="KW-1185">Reference proteome</keyword>
<organism evidence="1 2">
    <name type="scientific">Smallanthus sonchifolius</name>
    <dbReference type="NCBI Taxonomy" id="185202"/>
    <lineage>
        <taxon>Eukaryota</taxon>
        <taxon>Viridiplantae</taxon>
        <taxon>Streptophyta</taxon>
        <taxon>Embryophyta</taxon>
        <taxon>Tracheophyta</taxon>
        <taxon>Spermatophyta</taxon>
        <taxon>Magnoliopsida</taxon>
        <taxon>eudicotyledons</taxon>
        <taxon>Gunneridae</taxon>
        <taxon>Pentapetalae</taxon>
        <taxon>asterids</taxon>
        <taxon>campanulids</taxon>
        <taxon>Asterales</taxon>
        <taxon>Asteraceae</taxon>
        <taxon>Asteroideae</taxon>
        <taxon>Heliantheae alliance</taxon>
        <taxon>Millerieae</taxon>
        <taxon>Smallanthus</taxon>
    </lineage>
</organism>
<dbReference type="EMBL" id="CM042031">
    <property type="protein sequence ID" value="KAI3784001.1"/>
    <property type="molecule type" value="Genomic_DNA"/>
</dbReference>
<protein>
    <submittedName>
        <fullName evidence="1">Uncharacterized protein</fullName>
    </submittedName>
</protein>
<sequence>MDEHQRHGKKGMALTCLKLIWKELDEVRKGVLVTHTEEDDTKSNLPQQLSLLSAEMDFAQLDVIEGLRWSWNSWPVSKTESNNLKNLVHNWETSNNGLAKSNSSSSSLLSSLD</sequence>
<proteinExistence type="predicted"/>
<comment type="caution">
    <text evidence="1">The sequence shown here is derived from an EMBL/GenBank/DDBJ whole genome shotgun (WGS) entry which is preliminary data.</text>
</comment>
<name>A0ACB9GLX6_9ASTR</name>